<feature type="region of interest" description="Disordered" evidence="1">
    <location>
        <begin position="15"/>
        <end position="68"/>
    </location>
</feature>
<protein>
    <submittedName>
        <fullName evidence="2">Uncharacterized protein</fullName>
    </submittedName>
</protein>
<evidence type="ECO:0000256" key="1">
    <source>
        <dbReference type="SAM" id="MobiDB-lite"/>
    </source>
</evidence>
<feature type="compositionally biased region" description="Basic and acidic residues" evidence="1">
    <location>
        <begin position="46"/>
        <end position="68"/>
    </location>
</feature>
<organism evidence="2 3">
    <name type="scientific">Goodea atripinnis</name>
    <dbReference type="NCBI Taxonomy" id="208336"/>
    <lineage>
        <taxon>Eukaryota</taxon>
        <taxon>Metazoa</taxon>
        <taxon>Chordata</taxon>
        <taxon>Craniata</taxon>
        <taxon>Vertebrata</taxon>
        <taxon>Euteleostomi</taxon>
        <taxon>Actinopterygii</taxon>
        <taxon>Neopterygii</taxon>
        <taxon>Teleostei</taxon>
        <taxon>Neoteleostei</taxon>
        <taxon>Acanthomorphata</taxon>
        <taxon>Ovalentaria</taxon>
        <taxon>Atherinomorphae</taxon>
        <taxon>Cyprinodontiformes</taxon>
        <taxon>Goodeidae</taxon>
        <taxon>Goodea</taxon>
    </lineage>
</organism>
<accession>A0ABV0N719</accession>
<feature type="compositionally biased region" description="Polar residues" evidence="1">
    <location>
        <begin position="33"/>
        <end position="45"/>
    </location>
</feature>
<dbReference type="Proteomes" id="UP001476798">
    <property type="component" value="Unassembled WGS sequence"/>
</dbReference>
<sequence>SIHLSASIILFSSRCQAPKGQPPAEYEAVATSHGDQTASETQPDSSRPDPTDQTHPVSDRGRPAENTL</sequence>
<comment type="caution">
    <text evidence="2">The sequence shown here is derived from an EMBL/GenBank/DDBJ whole genome shotgun (WGS) entry which is preliminary data.</text>
</comment>
<dbReference type="EMBL" id="JAHRIO010030038">
    <property type="protein sequence ID" value="MEQ2167198.1"/>
    <property type="molecule type" value="Genomic_DNA"/>
</dbReference>
<name>A0ABV0N719_9TELE</name>
<keyword evidence="3" id="KW-1185">Reference proteome</keyword>
<evidence type="ECO:0000313" key="2">
    <source>
        <dbReference type="EMBL" id="MEQ2167198.1"/>
    </source>
</evidence>
<reference evidence="2 3" key="1">
    <citation type="submission" date="2021-06" db="EMBL/GenBank/DDBJ databases">
        <authorList>
            <person name="Palmer J.M."/>
        </authorList>
    </citation>
    <scope>NUCLEOTIDE SEQUENCE [LARGE SCALE GENOMIC DNA]</scope>
    <source>
        <strain evidence="2 3">GA_2019</strain>
        <tissue evidence="2">Muscle</tissue>
    </source>
</reference>
<proteinExistence type="predicted"/>
<feature type="non-terminal residue" evidence="2">
    <location>
        <position position="1"/>
    </location>
</feature>
<gene>
    <name evidence="2" type="ORF">GOODEAATRI_001662</name>
</gene>
<evidence type="ECO:0000313" key="3">
    <source>
        <dbReference type="Proteomes" id="UP001476798"/>
    </source>
</evidence>